<dbReference type="SUPFAM" id="SSF50494">
    <property type="entry name" value="Trypsin-like serine proteases"/>
    <property type="match status" value="1"/>
</dbReference>
<evidence type="ECO:0000313" key="6">
    <source>
        <dbReference type="EMBL" id="WYF45440.1"/>
    </source>
</evidence>
<sequence>MRRFSLALPLLLLLALTAYLIPPGTGEEAGTTPPSVSTRLPDALPPQTRELFDALRPAVVRVDSLDTRTRTGGLGTGFFINEGGDVLTAYHVVKAGQLFQVTTLGGRSYPARVAAFDEAADVALLRVQGGGPFPYLELSQGLPRVGEQVLAIGNSGGDFLQPRRGELLRLNAEASSSDFPQGTLEMSAPLAQGDSGGPILDAAGRAIGVVSYVRVGGDGLTKASYAVPVTQGGELVRALQSGEKRESPLTALVGLVFDQLHSGRTDPPGAVILRVTPGSAADRAGLRGCVANRDGQLTALGDIILSMNGVPTPDSGTALDQLKRLQVGDEVNVAYSRAGVRGQTTLTLRAQTTLRQPSTDPCTRE</sequence>
<evidence type="ECO:0000256" key="4">
    <source>
        <dbReference type="SAM" id="SignalP"/>
    </source>
</evidence>
<reference evidence="6" key="1">
    <citation type="submission" date="2024-03" db="EMBL/GenBank/DDBJ databases">
        <title>Deinococcus weizhi sp. nov., isolated from human skin.</title>
        <authorList>
            <person name="Wei Z."/>
            <person name="Tian F."/>
            <person name="Yang C."/>
            <person name="Xin L.T."/>
            <person name="Wen Z.J."/>
            <person name="Lan K.C."/>
            <person name="Yu L."/>
            <person name="Zhe W."/>
            <person name="Dan F.D."/>
            <person name="Jun W."/>
            <person name="Rui Z."/>
            <person name="Yong X.J."/>
            <person name="Ting Y."/>
            <person name="Wei X."/>
            <person name="Xu Z.G."/>
            <person name="Xin Z."/>
            <person name="Dong F.G."/>
            <person name="Ni X.M."/>
            <person name="Zheng M.G."/>
            <person name="Chun Y."/>
            <person name="Qian W.X."/>
        </authorList>
    </citation>
    <scope>NUCLEOTIDE SEQUENCE</scope>
    <source>
        <strain evidence="6">VB142</strain>
    </source>
</reference>
<dbReference type="Gene3D" id="2.40.10.10">
    <property type="entry name" value="Trypsin-like serine proteases"/>
    <property type="match status" value="2"/>
</dbReference>
<dbReference type="Pfam" id="PF13180">
    <property type="entry name" value="PDZ_2"/>
    <property type="match status" value="1"/>
</dbReference>
<dbReference type="EMBL" id="CP149782">
    <property type="protein sequence ID" value="WYF45440.1"/>
    <property type="molecule type" value="Genomic_DNA"/>
</dbReference>
<dbReference type="AlphaFoldDB" id="A0AAU6Q4U4"/>
<dbReference type="EC" id="3.4.21.-" evidence="6"/>
<dbReference type="GO" id="GO:0004252">
    <property type="term" value="F:serine-type endopeptidase activity"/>
    <property type="evidence" value="ECO:0007669"/>
    <property type="project" value="InterPro"/>
</dbReference>
<dbReference type="Pfam" id="PF13365">
    <property type="entry name" value="Trypsin_2"/>
    <property type="match status" value="1"/>
</dbReference>
<dbReference type="PANTHER" id="PTHR43343">
    <property type="entry name" value="PEPTIDASE S12"/>
    <property type="match status" value="1"/>
</dbReference>
<dbReference type="PRINTS" id="PR00834">
    <property type="entry name" value="PROTEASES2C"/>
</dbReference>
<dbReference type="GO" id="GO:0006508">
    <property type="term" value="P:proteolysis"/>
    <property type="evidence" value="ECO:0007669"/>
    <property type="project" value="UniProtKB-KW"/>
</dbReference>
<feature type="domain" description="PDZ" evidence="5">
    <location>
        <begin position="251"/>
        <end position="339"/>
    </location>
</feature>
<keyword evidence="4" id="KW-0732">Signal</keyword>
<dbReference type="Gene3D" id="2.30.42.10">
    <property type="match status" value="1"/>
</dbReference>
<dbReference type="InterPro" id="IPR043504">
    <property type="entry name" value="Peptidase_S1_PA_chymotrypsin"/>
</dbReference>
<feature type="chain" id="PRO_5043660769" evidence="4">
    <location>
        <begin position="21"/>
        <end position="365"/>
    </location>
</feature>
<keyword evidence="2 6" id="KW-0645">Protease</keyword>
<dbReference type="InterPro" id="IPR001940">
    <property type="entry name" value="Peptidase_S1C"/>
</dbReference>
<organism evidence="6">
    <name type="scientific">Deinococcus sp. VB142</name>
    <dbReference type="NCBI Taxonomy" id="3112952"/>
    <lineage>
        <taxon>Bacteria</taxon>
        <taxon>Thermotogati</taxon>
        <taxon>Deinococcota</taxon>
        <taxon>Deinococci</taxon>
        <taxon>Deinococcales</taxon>
        <taxon>Deinococcaceae</taxon>
        <taxon>Deinococcus</taxon>
    </lineage>
</organism>
<dbReference type="SUPFAM" id="SSF50156">
    <property type="entry name" value="PDZ domain-like"/>
    <property type="match status" value="1"/>
</dbReference>
<dbReference type="PANTHER" id="PTHR43343:SF3">
    <property type="entry name" value="PROTEASE DO-LIKE 8, CHLOROPLASTIC"/>
    <property type="match status" value="1"/>
</dbReference>
<proteinExistence type="inferred from homology"/>
<feature type="signal peptide" evidence="4">
    <location>
        <begin position="1"/>
        <end position="20"/>
    </location>
</feature>
<dbReference type="InterPro" id="IPR036034">
    <property type="entry name" value="PDZ_sf"/>
</dbReference>
<name>A0AAU6Q4U4_9DEIO</name>
<dbReference type="InterPro" id="IPR001478">
    <property type="entry name" value="PDZ"/>
</dbReference>
<comment type="similarity">
    <text evidence="1">Belongs to the peptidase S1C family.</text>
</comment>
<accession>A0AAU6Q4U4</accession>
<dbReference type="SMART" id="SM00228">
    <property type="entry name" value="PDZ"/>
    <property type="match status" value="1"/>
</dbReference>
<evidence type="ECO:0000256" key="1">
    <source>
        <dbReference type="ARBA" id="ARBA00010541"/>
    </source>
</evidence>
<dbReference type="InterPro" id="IPR051201">
    <property type="entry name" value="Chloro_Bact_Ser_Proteases"/>
</dbReference>
<protein>
    <submittedName>
        <fullName evidence="6">S1C family serine protease</fullName>
        <ecNumber evidence="6">3.4.21.-</ecNumber>
    </submittedName>
</protein>
<dbReference type="InterPro" id="IPR009003">
    <property type="entry name" value="Peptidase_S1_PA"/>
</dbReference>
<evidence type="ECO:0000256" key="2">
    <source>
        <dbReference type="ARBA" id="ARBA00022670"/>
    </source>
</evidence>
<gene>
    <name evidence="6" type="ORF">WDJ50_04745</name>
</gene>
<evidence type="ECO:0000256" key="3">
    <source>
        <dbReference type="ARBA" id="ARBA00022801"/>
    </source>
</evidence>
<evidence type="ECO:0000259" key="5">
    <source>
        <dbReference type="SMART" id="SM00228"/>
    </source>
</evidence>
<dbReference type="RefSeq" id="WP_339096696.1">
    <property type="nucleotide sequence ID" value="NZ_CP149782.1"/>
</dbReference>
<keyword evidence="3 6" id="KW-0378">Hydrolase</keyword>